<dbReference type="Proteomes" id="UP000025227">
    <property type="component" value="Unplaced"/>
</dbReference>
<evidence type="ECO:0000313" key="2">
    <source>
        <dbReference type="WBParaSite" id="HCON_00012135-00001"/>
    </source>
</evidence>
<name>A0A7I4XVN2_HAECO</name>
<dbReference type="WBParaSite" id="HCON_00012135-00001">
    <property type="protein sequence ID" value="HCON_00012135-00001"/>
    <property type="gene ID" value="HCON_00012135"/>
</dbReference>
<dbReference type="AlphaFoldDB" id="A0A7I4XVN2"/>
<protein>
    <submittedName>
        <fullName evidence="2">Ovule protein</fullName>
    </submittedName>
</protein>
<proteinExistence type="predicted"/>
<accession>A0A7I4XVN2</accession>
<sequence>PKSVVPTSPSNNVKGKTLFVGRSRKFNKKRTRNRSTVLLRQWWNHISVDRQRLGNVKWCKLQM</sequence>
<organism evidence="1 2">
    <name type="scientific">Haemonchus contortus</name>
    <name type="common">Barber pole worm</name>
    <dbReference type="NCBI Taxonomy" id="6289"/>
    <lineage>
        <taxon>Eukaryota</taxon>
        <taxon>Metazoa</taxon>
        <taxon>Ecdysozoa</taxon>
        <taxon>Nematoda</taxon>
        <taxon>Chromadorea</taxon>
        <taxon>Rhabditida</taxon>
        <taxon>Rhabditina</taxon>
        <taxon>Rhabditomorpha</taxon>
        <taxon>Strongyloidea</taxon>
        <taxon>Trichostrongylidae</taxon>
        <taxon>Haemonchus</taxon>
    </lineage>
</organism>
<evidence type="ECO:0000313" key="1">
    <source>
        <dbReference type="Proteomes" id="UP000025227"/>
    </source>
</evidence>
<keyword evidence="1" id="KW-1185">Reference proteome</keyword>
<reference evidence="2" key="1">
    <citation type="submission" date="2020-12" db="UniProtKB">
        <authorList>
            <consortium name="WormBaseParasite"/>
        </authorList>
    </citation>
    <scope>IDENTIFICATION</scope>
    <source>
        <strain evidence="2">MHco3</strain>
    </source>
</reference>